<dbReference type="GO" id="GO:0016491">
    <property type="term" value="F:oxidoreductase activity"/>
    <property type="evidence" value="ECO:0007669"/>
    <property type="project" value="InterPro"/>
</dbReference>
<dbReference type="Proteomes" id="UP001138709">
    <property type="component" value="Unassembled WGS sequence"/>
</dbReference>
<evidence type="ECO:0000313" key="3">
    <source>
        <dbReference type="EMBL" id="MBR0682326.1"/>
    </source>
</evidence>
<feature type="domain" description="Enoyl reductase (ER)" evidence="2">
    <location>
        <begin position="7"/>
        <end position="321"/>
    </location>
</feature>
<dbReference type="Gene3D" id="3.90.180.10">
    <property type="entry name" value="Medium-chain alcohol dehydrogenases, catalytic domain"/>
    <property type="match status" value="1"/>
</dbReference>
<dbReference type="SMART" id="SM00829">
    <property type="entry name" value="PKS_ER"/>
    <property type="match status" value="1"/>
</dbReference>
<protein>
    <submittedName>
        <fullName evidence="3">Zinc-binding dehydrogenase</fullName>
    </submittedName>
</protein>
<dbReference type="AlphaFoldDB" id="A0A9X9XF40"/>
<reference evidence="3" key="1">
    <citation type="submission" date="2020-01" db="EMBL/GenBank/DDBJ databases">
        <authorList>
            <person name="Rat A."/>
        </authorList>
    </citation>
    <scope>NUCLEOTIDE SEQUENCE</scope>
    <source>
        <strain evidence="3">LMG 31228</strain>
    </source>
</reference>
<dbReference type="InterPro" id="IPR013154">
    <property type="entry name" value="ADH-like_N"/>
</dbReference>
<dbReference type="Pfam" id="PF08240">
    <property type="entry name" value="ADH_N"/>
    <property type="match status" value="1"/>
</dbReference>
<evidence type="ECO:0000259" key="2">
    <source>
        <dbReference type="SMART" id="SM00829"/>
    </source>
</evidence>
<dbReference type="PANTHER" id="PTHR44154:SF1">
    <property type="entry name" value="QUINONE OXIDOREDUCTASE"/>
    <property type="match status" value="1"/>
</dbReference>
<dbReference type="InterPro" id="IPR036291">
    <property type="entry name" value="NAD(P)-bd_dom_sf"/>
</dbReference>
<keyword evidence="4" id="KW-1185">Reference proteome</keyword>
<reference evidence="3" key="2">
    <citation type="journal article" date="2021" name="Syst. Appl. Microbiol.">
        <title>Roseomonas hellenica sp. nov., isolated from roots of wild-growing Alkanna tinctoria.</title>
        <authorList>
            <person name="Rat A."/>
            <person name="Naranjo H.D."/>
            <person name="Lebbe L."/>
            <person name="Cnockaert M."/>
            <person name="Krigas N."/>
            <person name="Grigoriadou K."/>
            <person name="Maloupa E."/>
            <person name="Willems A."/>
        </authorList>
    </citation>
    <scope>NUCLEOTIDE SEQUENCE</scope>
    <source>
        <strain evidence="3">LMG 31228</strain>
    </source>
</reference>
<name>A0A9X9XF40_9PROT</name>
<proteinExistence type="predicted"/>
<comment type="caution">
    <text evidence="3">The sequence shown here is derived from an EMBL/GenBank/DDBJ whole genome shotgun (WGS) entry which is preliminary data.</text>
</comment>
<dbReference type="EMBL" id="JAAEDL010000018">
    <property type="protein sequence ID" value="MBR0682326.1"/>
    <property type="molecule type" value="Genomic_DNA"/>
</dbReference>
<dbReference type="InterPro" id="IPR011032">
    <property type="entry name" value="GroES-like_sf"/>
</dbReference>
<dbReference type="Pfam" id="PF00107">
    <property type="entry name" value="ADH_zinc_N"/>
    <property type="match status" value="1"/>
</dbReference>
<gene>
    <name evidence="3" type="ORF">GXW74_17680</name>
</gene>
<evidence type="ECO:0000256" key="1">
    <source>
        <dbReference type="ARBA" id="ARBA00022857"/>
    </source>
</evidence>
<keyword evidence="1" id="KW-0521">NADP</keyword>
<organism evidence="3 4">
    <name type="scientific">Neoroseomonas eburnea</name>
    <dbReference type="NCBI Taxonomy" id="1346889"/>
    <lineage>
        <taxon>Bacteria</taxon>
        <taxon>Pseudomonadati</taxon>
        <taxon>Pseudomonadota</taxon>
        <taxon>Alphaproteobacteria</taxon>
        <taxon>Acetobacterales</taxon>
        <taxon>Acetobacteraceae</taxon>
        <taxon>Neoroseomonas</taxon>
    </lineage>
</organism>
<dbReference type="InterPro" id="IPR013149">
    <property type="entry name" value="ADH-like_C"/>
</dbReference>
<dbReference type="PANTHER" id="PTHR44154">
    <property type="entry name" value="QUINONE OXIDOREDUCTASE"/>
    <property type="match status" value="1"/>
</dbReference>
<sequence length="323" mass="33471">MRAAVVTAEGVRVQDMPRPAPGPEEVLVRVRAATLNRADLGVAAGHAHGAMGGPGTILGLDFAGEVAAVGSAVTGIRPGDRVTASGAGGYAEYAIADMGRVLPVPDRNLSWEQAATLPVALATMHDALVVNGRLAKGESVMILGASSGVGLMAMQIAKFMGAGFVAGTSTDAARRGRLAEFGADLAVDTGDAGWPDAVLAATGGKGADLVVDQVSGPTINAAMRCTAITGRIVNVGRLGGSRGEFDFDLHANRRIAYIGVTHRTRSRDEIRAEYAAMKRDLWGAVQEGRFSLPIDKVFPLDQAVEALAHMKANRHFGKIVLSV</sequence>
<dbReference type="InterPro" id="IPR051603">
    <property type="entry name" value="Zinc-ADH_QOR/CCCR"/>
</dbReference>
<dbReference type="SUPFAM" id="SSF50129">
    <property type="entry name" value="GroES-like"/>
    <property type="match status" value="1"/>
</dbReference>
<evidence type="ECO:0000313" key="4">
    <source>
        <dbReference type="Proteomes" id="UP001138709"/>
    </source>
</evidence>
<dbReference type="InterPro" id="IPR020843">
    <property type="entry name" value="ER"/>
</dbReference>
<dbReference type="Gene3D" id="3.40.50.720">
    <property type="entry name" value="NAD(P)-binding Rossmann-like Domain"/>
    <property type="match status" value="1"/>
</dbReference>
<dbReference type="SUPFAM" id="SSF51735">
    <property type="entry name" value="NAD(P)-binding Rossmann-fold domains"/>
    <property type="match status" value="1"/>
</dbReference>
<accession>A0A9X9XF40</accession>